<dbReference type="SUPFAM" id="SSF56954">
    <property type="entry name" value="Outer membrane efflux proteins (OEP)"/>
    <property type="match status" value="1"/>
</dbReference>
<dbReference type="GO" id="GO:0015562">
    <property type="term" value="F:efflux transmembrane transporter activity"/>
    <property type="evidence" value="ECO:0007669"/>
    <property type="project" value="InterPro"/>
</dbReference>
<dbReference type="InterPro" id="IPR003423">
    <property type="entry name" value="OMP_efflux"/>
</dbReference>
<accession>A0A368XIP8</accession>
<dbReference type="Gene3D" id="1.20.1600.10">
    <property type="entry name" value="Outer membrane efflux proteins (OEP)"/>
    <property type="match status" value="1"/>
</dbReference>
<dbReference type="AlphaFoldDB" id="A0A368XIP8"/>
<feature type="chain" id="PRO_5016859429" evidence="3">
    <location>
        <begin position="21"/>
        <end position="467"/>
    </location>
</feature>
<proteinExistence type="inferred from homology"/>
<dbReference type="PANTHER" id="PTHR30203:SF24">
    <property type="entry name" value="BLR4935 PROTEIN"/>
    <property type="match status" value="1"/>
</dbReference>
<evidence type="ECO:0000256" key="3">
    <source>
        <dbReference type="SAM" id="SignalP"/>
    </source>
</evidence>
<dbReference type="Proteomes" id="UP000252884">
    <property type="component" value="Unassembled WGS sequence"/>
</dbReference>
<keyword evidence="3" id="KW-0732">Signal</keyword>
<evidence type="ECO:0000256" key="2">
    <source>
        <dbReference type="SAM" id="MobiDB-lite"/>
    </source>
</evidence>
<feature type="region of interest" description="Disordered" evidence="2">
    <location>
        <begin position="443"/>
        <end position="467"/>
    </location>
</feature>
<evidence type="ECO:0000313" key="4">
    <source>
        <dbReference type="EMBL" id="RCW66888.1"/>
    </source>
</evidence>
<sequence length="467" mass="50720">MMRLTAAALATLVLAGCASFSPDGGMDRVSELAKERTGQAIVPQRTTQDIDQARTRVAELLKQPLTPDAAVELALLNNRGLQASFSQLGIAEADLVQAGRLRNPVFGFGRMALGGGAAEIERSVMFDVLGLLTMPAATRIQQRNFEQVQYAAASEAVGVAADTRRAYFGAVAAQEMVKYLRQVKDAADASNELAKRMLRAGNFNKLAQMREQAFYADATAGLARAEQQAVAERERLTRLLGLSGDQLDFVLPERLPELPKSPTTPQNAEQVAIAKRLDVLMARRATEATAQSLGLTNATRFINGLEVGYQNKSETGERRQNGFEIELPIPLFDFGSARSARAEATYMQSVHRTAAVAVNARSEVRESYAAYRTAYDLAKHYRDEVVPLRKRISEENLLRYNGMLIGVFELLADAREQVRGVTDYVQALRDFWVAETSLQTALTGRSPGVGSGPSAAPSAAPEQSAGH</sequence>
<reference evidence="4 5" key="1">
    <citation type="submission" date="2018-07" db="EMBL/GenBank/DDBJ databases">
        <title>Genomic Encyclopedia of Type Strains, Phase IV (KMG-IV): sequencing the most valuable type-strain genomes for metagenomic binning, comparative biology and taxonomic classification.</title>
        <authorList>
            <person name="Goeker M."/>
        </authorList>
    </citation>
    <scope>NUCLEOTIDE SEQUENCE [LARGE SCALE GENOMIC DNA]</scope>
    <source>
        <strain evidence="4 5">DSM 21634</strain>
    </source>
</reference>
<keyword evidence="5" id="KW-1185">Reference proteome</keyword>
<dbReference type="PROSITE" id="PS51257">
    <property type="entry name" value="PROKAR_LIPOPROTEIN"/>
    <property type="match status" value="1"/>
</dbReference>
<protein>
    <submittedName>
        <fullName evidence="4">Outer membrane protein TolC</fullName>
    </submittedName>
</protein>
<comment type="caution">
    <text evidence="4">The sequence shown here is derived from an EMBL/GenBank/DDBJ whole genome shotgun (WGS) entry which is preliminary data.</text>
</comment>
<feature type="signal peptide" evidence="3">
    <location>
        <begin position="1"/>
        <end position="20"/>
    </location>
</feature>
<name>A0A368XIP8_9BURK</name>
<feature type="compositionally biased region" description="Low complexity" evidence="2">
    <location>
        <begin position="444"/>
        <end position="467"/>
    </location>
</feature>
<dbReference type="Pfam" id="PF02321">
    <property type="entry name" value="OEP"/>
    <property type="match status" value="1"/>
</dbReference>
<gene>
    <name evidence="4" type="ORF">DES41_110253</name>
</gene>
<organism evidence="4 5">
    <name type="scientific">Pseudorhodoferax soli</name>
    <dbReference type="NCBI Taxonomy" id="545864"/>
    <lineage>
        <taxon>Bacteria</taxon>
        <taxon>Pseudomonadati</taxon>
        <taxon>Pseudomonadota</taxon>
        <taxon>Betaproteobacteria</taxon>
        <taxon>Burkholderiales</taxon>
        <taxon>Comamonadaceae</taxon>
    </lineage>
</organism>
<comment type="similarity">
    <text evidence="1">Belongs to the outer membrane factor (OMF) (TC 1.B.17) family.</text>
</comment>
<evidence type="ECO:0000313" key="5">
    <source>
        <dbReference type="Proteomes" id="UP000252884"/>
    </source>
</evidence>
<dbReference type="PANTHER" id="PTHR30203">
    <property type="entry name" value="OUTER MEMBRANE CATION EFFLUX PROTEIN"/>
    <property type="match status" value="1"/>
</dbReference>
<dbReference type="InterPro" id="IPR010131">
    <property type="entry name" value="MdtP/NodT-like"/>
</dbReference>
<dbReference type="EMBL" id="QPJK01000010">
    <property type="protein sequence ID" value="RCW66888.1"/>
    <property type="molecule type" value="Genomic_DNA"/>
</dbReference>
<evidence type="ECO:0000256" key="1">
    <source>
        <dbReference type="ARBA" id="ARBA00007613"/>
    </source>
</evidence>
<dbReference type="RefSeq" id="WP_245965929.1">
    <property type="nucleotide sequence ID" value="NZ_QPJK01000010.1"/>
</dbReference>